<dbReference type="Gene3D" id="3.40.30.10">
    <property type="entry name" value="Glutaredoxin"/>
    <property type="match status" value="1"/>
</dbReference>
<keyword evidence="4 7" id="KW-0574">Periplasm</keyword>
<keyword evidence="5 7" id="KW-1015">Disulfide bond</keyword>
<evidence type="ECO:0000256" key="7">
    <source>
        <dbReference type="PIRNR" id="PIRNR001488"/>
    </source>
</evidence>
<dbReference type="PANTHER" id="PTHR35891">
    <property type="entry name" value="THIOL:DISULFIDE INTERCHANGE PROTEIN DSBA"/>
    <property type="match status" value="1"/>
</dbReference>
<dbReference type="Proteomes" id="UP000717981">
    <property type="component" value="Unassembled WGS sequence"/>
</dbReference>
<organism evidence="11 12">
    <name type="scientific">Pseudoxanthomonas taiwanensis</name>
    <dbReference type="NCBI Taxonomy" id="176598"/>
    <lineage>
        <taxon>Bacteria</taxon>
        <taxon>Pseudomonadati</taxon>
        <taxon>Pseudomonadota</taxon>
        <taxon>Gammaproteobacteria</taxon>
        <taxon>Lysobacterales</taxon>
        <taxon>Lysobacteraceae</taxon>
        <taxon>Pseudoxanthomonas</taxon>
    </lineage>
</organism>
<dbReference type="InterPro" id="IPR050824">
    <property type="entry name" value="Thiol_disulfide_DsbA"/>
</dbReference>
<dbReference type="PROSITE" id="PS51352">
    <property type="entry name" value="THIOREDOXIN_2"/>
    <property type="match status" value="1"/>
</dbReference>
<dbReference type="InterPro" id="IPR001853">
    <property type="entry name" value="DSBA-like_thioredoxin_dom"/>
</dbReference>
<dbReference type="PIRSF" id="PIRSF001488">
    <property type="entry name" value="Tdi_protein"/>
    <property type="match status" value="1"/>
</dbReference>
<evidence type="ECO:0000256" key="2">
    <source>
        <dbReference type="ARBA" id="ARBA00005791"/>
    </source>
</evidence>
<dbReference type="PANTHER" id="PTHR35891:SF2">
    <property type="entry name" value="THIOL:DISULFIDE INTERCHANGE PROTEIN DSBA"/>
    <property type="match status" value="1"/>
</dbReference>
<evidence type="ECO:0000256" key="1">
    <source>
        <dbReference type="ARBA" id="ARBA00004418"/>
    </source>
</evidence>
<dbReference type="EMBL" id="PDWK01000003">
    <property type="protein sequence ID" value="KAF1690668.1"/>
    <property type="molecule type" value="Genomic_DNA"/>
</dbReference>
<dbReference type="InterPro" id="IPR023205">
    <property type="entry name" value="DsbA/DsbL"/>
</dbReference>
<dbReference type="SUPFAM" id="SSF52833">
    <property type="entry name" value="Thioredoxin-like"/>
    <property type="match status" value="1"/>
</dbReference>
<protein>
    <recommendedName>
        <fullName evidence="7">Thiol:disulfide interchange protein</fullName>
    </recommendedName>
</protein>
<dbReference type="GO" id="GO:0042597">
    <property type="term" value="C:periplasmic space"/>
    <property type="evidence" value="ECO:0007669"/>
    <property type="project" value="UniProtKB-SubCell"/>
</dbReference>
<dbReference type="RefSeq" id="WP_162123249.1">
    <property type="nucleotide sequence ID" value="NZ_PDWK01000003.1"/>
</dbReference>
<feature type="disulfide bond" description="Redox-active" evidence="8">
    <location>
        <begin position="57"/>
        <end position="60"/>
    </location>
</feature>
<keyword evidence="3 9" id="KW-0732">Signal</keyword>
<proteinExistence type="inferred from homology"/>
<feature type="signal peptide" evidence="9">
    <location>
        <begin position="1"/>
        <end position="18"/>
    </location>
</feature>
<evidence type="ECO:0000256" key="3">
    <source>
        <dbReference type="ARBA" id="ARBA00022729"/>
    </source>
</evidence>
<accession>A0A921TGY2</accession>
<dbReference type="PROSITE" id="PS00194">
    <property type="entry name" value="THIOREDOXIN_1"/>
    <property type="match status" value="1"/>
</dbReference>
<gene>
    <name evidence="11" type="ORF">CR938_01150</name>
</gene>
<evidence type="ECO:0000256" key="6">
    <source>
        <dbReference type="ARBA" id="ARBA00023284"/>
    </source>
</evidence>
<evidence type="ECO:0000259" key="10">
    <source>
        <dbReference type="PROSITE" id="PS51352"/>
    </source>
</evidence>
<evidence type="ECO:0000256" key="5">
    <source>
        <dbReference type="ARBA" id="ARBA00023157"/>
    </source>
</evidence>
<evidence type="ECO:0000256" key="4">
    <source>
        <dbReference type="ARBA" id="ARBA00022764"/>
    </source>
</evidence>
<comment type="caution">
    <text evidence="11">The sequence shown here is derived from an EMBL/GenBank/DDBJ whole genome shotgun (WGS) entry which is preliminary data.</text>
</comment>
<dbReference type="GO" id="GO:0015036">
    <property type="term" value="F:disulfide oxidoreductase activity"/>
    <property type="evidence" value="ECO:0007669"/>
    <property type="project" value="UniProtKB-ARBA"/>
</dbReference>
<evidence type="ECO:0000256" key="9">
    <source>
        <dbReference type="SAM" id="SignalP"/>
    </source>
</evidence>
<evidence type="ECO:0000313" key="11">
    <source>
        <dbReference type="EMBL" id="KAF1690668.1"/>
    </source>
</evidence>
<comment type="similarity">
    <text evidence="2">Belongs to the thioredoxin family. DsbA subfamily.</text>
</comment>
<dbReference type="AlphaFoldDB" id="A0A921TGY2"/>
<dbReference type="CDD" id="cd03019">
    <property type="entry name" value="DsbA_DsbA"/>
    <property type="match status" value="1"/>
</dbReference>
<keyword evidence="6" id="KW-0676">Redox-active center</keyword>
<dbReference type="OrthoDB" id="9784896at2"/>
<feature type="domain" description="Thioredoxin" evidence="10">
    <location>
        <begin position="10"/>
        <end position="203"/>
    </location>
</feature>
<dbReference type="InterPro" id="IPR036249">
    <property type="entry name" value="Thioredoxin-like_sf"/>
</dbReference>
<evidence type="ECO:0000256" key="8">
    <source>
        <dbReference type="PIRSR" id="PIRSR001488-1"/>
    </source>
</evidence>
<dbReference type="InterPro" id="IPR013766">
    <property type="entry name" value="Thioredoxin_domain"/>
</dbReference>
<comment type="subcellular location">
    <subcellularLocation>
        <location evidence="1 7">Periplasm</location>
    </subcellularLocation>
</comment>
<keyword evidence="12" id="KW-1185">Reference proteome</keyword>
<reference evidence="11" key="1">
    <citation type="submission" date="2017-10" db="EMBL/GenBank/DDBJ databases">
        <title>Whole genome sequencing of members of genus Pseudoxanthomonas.</title>
        <authorList>
            <person name="Kumar S."/>
            <person name="Bansal K."/>
            <person name="Kaur A."/>
            <person name="Patil P."/>
            <person name="Sharma S."/>
            <person name="Patil P.B."/>
        </authorList>
    </citation>
    <scope>NUCLEOTIDE SEQUENCE</scope>
    <source>
        <strain evidence="11">DSM 22914</strain>
    </source>
</reference>
<evidence type="ECO:0000313" key="12">
    <source>
        <dbReference type="Proteomes" id="UP000717981"/>
    </source>
</evidence>
<sequence>MKPLLTVLLLLTSLALPAARPAGPEPVEGVDYVRIEAGAWDPRPGRIEVVEIFGYTCPHCAHFEPRLRQWHRRQGKDVDLVPVPVAFGGTSDAWARVYFASVRLGVAGRTHPAVFEALHERGSLPRNPTPQELSDFFAGFGIEPERFRATLADPEVQSHIDKARTWLRQTGLEGTPTLVVNGRWRVAGRSFEDTLRTTEWLIARERAAARAAASQTSR</sequence>
<dbReference type="InterPro" id="IPR017937">
    <property type="entry name" value="Thioredoxin_CS"/>
</dbReference>
<feature type="chain" id="PRO_5037968220" description="Thiol:disulfide interchange protein" evidence="9">
    <location>
        <begin position="19"/>
        <end position="218"/>
    </location>
</feature>
<dbReference type="Pfam" id="PF01323">
    <property type="entry name" value="DSBA"/>
    <property type="match status" value="1"/>
</dbReference>
<name>A0A921TGY2_9GAMM</name>